<dbReference type="EMBL" id="CACVBS010000028">
    <property type="protein sequence ID" value="CAA7259750.1"/>
    <property type="molecule type" value="Genomic_DNA"/>
</dbReference>
<feature type="region of interest" description="Disordered" evidence="1">
    <location>
        <begin position="86"/>
        <end position="143"/>
    </location>
</feature>
<protein>
    <submittedName>
        <fullName evidence="2">Uncharacterized protein</fullName>
    </submittedName>
</protein>
<accession>A0A8S0VT95</accession>
<feature type="region of interest" description="Disordered" evidence="1">
    <location>
        <begin position="162"/>
        <end position="200"/>
    </location>
</feature>
<reference evidence="2 3" key="1">
    <citation type="submission" date="2020-01" db="EMBL/GenBank/DDBJ databases">
        <authorList>
            <person name="Gupta K D."/>
        </authorList>
    </citation>
    <scope>NUCLEOTIDE SEQUENCE [LARGE SCALE GENOMIC DNA]</scope>
</reference>
<sequence length="200" mass="22146">MAQPTKRPQTDEARENLLASDASALSTGTPEDLAQRLRNIGSRVRRNVNQGYLTAPSSASFTKAQSTGSIFRSMNDTLHDVFANTPSGVLNDQLPSRKRARSHSLTESEEREDSTVPMDLREENNSENDQTLNQTSSSRPMKPLRSAPRILLQTHSLPNGALFLGESHRAPPGRSKTVEEDDWSHDNSATSEQPFQPMTF</sequence>
<proteinExistence type="predicted"/>
<gene>
    <name evidence="2" type="ORF">AAE3_LOCUS2238</name>
</gene>
<dbReference type="AlphaFoldDB" id="A0A8S0VT95"/>
<feature type="compositionally biased region" description="Polar residues" evidence="1">
    <location>
        <begin position="186"/>
        <end position="200"/>
    </location>
</feature>
<dbReference type="OrthoDB" id="4072855at2759"/>
<keyword evidence="3" id="KW-1185">Reference proteome</keyword>
<dbReference type="Proteomes" id="UP000467700">
    <property type="component" value="Unassembled WGS sequence"/>
</dbReference>
<name>A0A8S0VT95_CYCAE</name>
<evidence type="ECO:0000313" key="2">
    <source>
        <dbReference type="EMBL" id="CAA7259750.1"/>
    </source>
</evidence>
<evidence type="ECO:0000256" key="1">
    <source>
        <dbReference type="SAM" id="MobiDB-lite"/>
    </source>
</evidence>
<comment type="caution">
    <text evidence="2">The sequence shown here is derived from an EMBL/GenBank/DDBJ whole genome shotgun (WGS) entry which is preliminary data.</text>
</comment>
<feature type="compositionally biased region" description="Polar residues" evidence="1">
    <location>
        <begin position="127"/>
        <end position="139"/>
    </location>
</feature>
<evidence type="ECO:0000313" key="3">
    <source>
        <dbReference type="Proteomes" id="UP000467700"/>
    </source>
</evidence>
<organism evidence="2 3">
    <name type="scientific">Cyclocybe aegerita</name>
    <name type="common">Black poplar mushroom</name>
    <name type="synonym">Agrocybe aegerita</name>
    <dbReference type="NCBI Taxonomy" id="1973307"/>
    <lineage>
        <taxon>Eukaryota</taxon>
        <taxon>Fungi</taxon>
        <taxon>Dikarya</taxon>
        <taxon>Basidiomycota</taxon>
        <taxon>Agaricomycotina</taxon>
        <taxon>Agaricomycetes</taxon>
        <taxon>Agaricomycetidae</taxon>
        <taxon>Agaricales</taxon>
        <taxon>Agaricineae</taxon>
        <taxon>Bolbitiaceae</taxon>
        <taxon>Cyclocybe</taxon>
    </lineage>
</organism>